<accession>A0A6L9G3J4</accession>
<name>A0A6L9G3J4_9MICC</name>
<dbReference type="RefSeq" id="WP_161447972.1">
    <property type="nucleotide sequence ID" value="NZ_WYDN01000003.1"/>
</dbReference>
<dbReference type="SUPFAM" id="SSF50475">
    <property type="entry name" value="FMN-binding split barrel"/>
    <property type="match status" value="1"/>
</dbReference>
<comment type="caution">
    <text evidence="1">The sequence shown here is derived from an EMBL/GenBank/DDBJ whole genome shotgun (WGS) entry which is preliminary data.</text>
</comment>
<proteinExistence type="predicted"/>
<evidence type="ECO:0000313" key="2">
    <source>
        <dbReference type="Proteomes" id="UP000477543"/>
    </source>
</evidence>
<reference evidence="1 2" key="1">
    <citation type="submission" date="2020-01" db="EMBL/GenBank/DDBJ databases">
        <title>Glutamicibacter soli M275.</title>
        <authorList>
            <person name="Meng X."/>
        </authorList>
    </citation>
    <scope>NUCLEOTIDE SEQUENCE [LARGE SCALE GENOMIC DNA]</scope>
    <source>
        <strain evidence="1 2">M275</strain>
    </source>
</reference>
<dbReference type="Gene3D" id="2.30.110.10">
    <property type="entry name" value="Electron Transport, Fmn-binding Protein, Chain A"/>
    <property type="match status" value="1"/>
</dbReference>
<dbReference type="InterPro" id="IPR012349">
    <property type="entry name" value="Split_barrel_FMN-bd"/>
</dbReference>
<dbReference type="AlphaFoldDB" id="A0A6L9G3J4"/>
<dbReference type="Proteomes" id="UP000477543">
    <property type="component" value="Unassembled WGS sequence"/>
</dbReference>
<gene>
    <name evidence="1" type="ORF">GT020_05595</name>
</gene>
<dbReference type="EMBL" id="WYDN01000003">
    <property type="protein sequence ID" value="NAZ15543.1"/>
    <property type="molecule type" value="Genomic_DNA"/>
</dbReference>
<organism evidence="1 2">
    <name type="scientific">Glutamicibacter soli</name>
    <dbReference type="NCBI Taxonomy" id="453836"/>
    <lineage>
        <taxon>Bacteria</taxon>
        <taxon>Bacillati</taxon>
        <taxon>Actinomycetota</taxon>
        <taxon>Actinomycetes</taxon>
        <taxon>Micrococcales</taxon>
        <taxon>Micrococcaceae</taxon>
        <taxon>Glutamicibacter</taxon>
    </lineage>
</organism>
<sequence length="78" mass="8316">MLITTDAGQSPVALTKSSVTSVSAQLPLQLLSVSRFSSSSAVLFIGQCFIVHFLYMWDVEETQLSATSGIGCFAQAQI</sequence>
<protein>
    <submittedName>
        <fullName evidence="1">Uncharacterized protein</fullName>
    </submittedName>
</protein>
<evidence type="ECO:0000313" key="1">
    <source>
        <dbReference type="EMBL" id="NAZ15543.1"/>
    </source>
</evidence>